<dbReference type="AlphaFoldDB" id="A0A6G1QNG2"/>
<evidence type="ECO:0000313" key="1">
    <source>
        <dbReference type="EMBL" id="KAF3703899.1"/>
    </source>
</evidence>
<evidence type="ECO:0000313" key="2">
    <source>
        <dbReference type="Proteomes" id="UP000503349"/>
    </source>
</evidence>
<dbReference type="Proteomes" id="UP000503349">
    <property type="component" value="Chromosome 19"/>
</dbReference>
<dbReference type="InterPro" id="IPR013783">
    <property type="entry name" value="Ig-like_fold"/>
</dbReference>
<reference evidence="2" key="2">
    <citation type="submission" date="2019-02" db="EMBL/GenBank/DDBJ databases">
        <title>Opniocepnalus argus Var Kimnra genome.</title>
        <authorList>
            <person name="Zhou C."/>
            <person name="Xiao S."/>
        </authorList>
    </citation>
    <scope>NUCLEOTIDE SEQUENCE [LARGE SCALE GENOMIC DNA]</scope>
</reference>
<sequence>MLLSVLFVSGASADCSEEAKLHISAPQKMEALSGSCLMIPCNFSSTSEQEFNSTRKTFGVWIKNDSRIKDHPKKKTAPLYFLI</sequence>
<accession>A0A6G1QNG2</accession>
<organism evidence="1 2">
    <name type="scientific">Channa argus</name>
    <name type="common">Northern snakehead</name>
    <name type="synonym">Ophicephalus argus</name>
    <dbReference type="NCBI Taxonomy" id="215402"/>
    <lineage>
        <taxon>Eukaryota</taxon>
        <taxon>Metazoa</taxon>
        <taxon>Chordata</taxon>
        <taxon>Craniata</taxon>
        <taxon>Vertebrata</taxon>
        <taxon>Euteleostomi</taxon>
        <taxon>Actinopterygii</taxon>
        <taxon>Neopterygii</taxon>
        <taxon>Teleostei</taxon>
        <taxon>Neoteleostei</taxon>
        <taxon>Acanthomorphata</taxon>
        <taxon>Anabantaria</taxon>
        <taxon>Anabantiformes</taxon>
        <taxon>Channoidei</taxon>
        <taxon>Channidae</taxon>
        <taxon>Channa</taxon>
    </lineage>
</organism>
<protein>
    <submittedName>
        <fullName evidence="1">Uncharacterized protein</fullName>
    </submittedName>
</protein>
<proteinExistence type="predicted"/>
<name>A0A6G1QNG2_CHAAH</name>
<dbReference type="EMBL" id="CM015730">
    <property type="protein sequence ID" value="KAF3703899.1"/>
    <property type="molecule type" value="Genomic_DNA"/>
</dbReference>
<gene>
    <name evidence="1" type="ORF">EXN66_Car019587</name>
</gene>
<dbReference type="Gene3D" id="2.60.40.10">
    <property type="entry name" value="Immunoglobulins"/>
    <property type="match status" value="1"/>
</dbReference>
<reference evidence="1 2" key="1">
    <citation type="submission" date="2019-02" db="EMBL/GenBank/DDBJ databases">
        <title>Opniocepnalus argus genome.</title>
        <authorList>
            <person name="Zhou C."/>
            <person name="Xiao S."/>
        </authorList>
    </citation>
    <scope>NUCLEOTIDE SEQUENCE [LARGE SCALE GENOMIC DNA]</scope>
    <source>
        <strain evidence="1">OARG1902GOOAL</strain>
        <tissue evidence="1">Muscle</tissue>
    </source>
</reference>
<keyword evidence="2" id="KW-1185">Reference proteome</keyword>